<dbReference type="EMBL" id="LR796266">
    <property type="protein sequence ID" value="CAB4132563.1"/>
    <property type="molecule type" value="Genomic_DNA"/>
</dbReference>
<evidence type="ECO:0000313" key="1">
    <source>
        <dbReference type="EMBL" id="CAB4132563.1"/>
    </source>
</evidence>
<proteinExistence type="predicted"/>
<organism evidence="1">
    <name type="scientific">uncultured Caudovirales phage</name>
    <dbReference type="NCBI Taxonomy" id="2100421"/>
    <lineage>
        <taxon>Viruses</taxon>
        <taxon>Duplodnaviria</taxon>
        <taxon>Heunggongvirae</taxon>
        <taxon>Uroviricota</taxon>
        <taxon>Caudoviricetes</taxon>
        <taxon>Peduoviridae</taxon>
        <taxon>Maltschvirus</taxon>
        <taxon>Maltschvirus maltsch</taxon>
    </lineage>
</organism>
<accession>A0A6J5LH27</accession>
<name>A0A6J5LH27_9CAUD</name>
<protein>
    <submittedName>
        <fullName evidence="1">Uncharacterized protein</fullName>
    </submittedName>
</protein>
<gene>
    <name evidence="1" type="ORF">UFOVP253_35</name>
</gene>
<sequence>MIDYTKIQMVSSSSSNKLVPLVNSDSFTLPALGGAGEVTATATIPHGFGSDNLLFQVSADGATTSGVILPWQSNDGRISLYADVDATNLYVTGISSDSSGFGAPAYTIIFYYRVLVP</sequence>
<reference evidence="1" key="1">
    <citation type="submission" date="2020-04" db="EMBL/GenBank/DDBJ databases">
        <authorList>
            <person name="Chiriac C."/>
            <person name="Salcher M."/>
            <person name="Ghai R."/>
            <person name="Kavagutti S V."/>
        </authorList>
    </citation>
    <scope>NUCLEOTIDE SEQUENCE</scope>
</reference>